<evidence type="ECO:0000259" key="3">
    <source>
        <dbReference type="Pfam" id="PF01361"/>
    </source>
</evidence>
<dbReference type="RefSeq" id="WP_135286432.1">
    <property type="nucleotide sequence ID" value="NZ_SMLL01000007.1"/>
</dbReference>
<dbReference type="Gene3D" id="3.30.429.10">
    <property type="entry name" value="Macrophage Migration Inhibitory Factor"/>
    <property type="match status" value="1"/>
</dbReference>
<name>A0A4Z0BD80_9BURK</name>
<feature type="domain" description="4-oxalocrotonate tautomerase-like" evidence="3">
    <location>
        <begin position="2"/>
        <end position="58"/>
    </location>
</feature>
<comment type="similarity">
    <text evidence="1">Belongs to the 4-oxalocrotonate tautomerase family.</text>
</comment>
<dbReference type="EMBL" id="SMLL01000007">
    <property type="protein sequence ID" value="TFY97265.1"/>
    <property type="molecule type" value="Genomic_DNA"/>
</dbReference>
<evidence type="ECO:0000313" key="4">
    <source>
        <dbReference type="EMBL" id="TFY97265.1"/>
    </source>
</evidence>
<evidence type="ECO:0000313" key="5">
    <source>
        <dbReference type="Proteomes" id="UP000297564"/>
    </source>
</evidence>
<dbReference type="SUPFAM" id="SSF55331">
    <property type="entry name" value="Tautomerase/MIF"/>
    <property type="match status" value="1"/>
</dbReference>
<dbReference type="InterPro" id="IPR014347">
    <property type="entry name" value="Tautomerase/MIF_sf"/>
</dbReference>
<dbReference type="PANTHER" id="PTHR35530:SF1">
    <property type="entry name" value="2-HYDROXYMUCONATE TAUTOMERASE"/>
    <property type="match status" value="1"/>
</dbReference>
<dbReference type="InterPro" id="IPR004370">
    <property type="entry name" value="4-OT-like_dom"/>
</dbReference>
<protein>
    <submittedName>
        <fullName evidence="4">4-oxalocrotonate tautomerase family protein</fullName>
    </submittedName>
</protein>
<proteinExistence type="inferred from homology"/>
<dbReference type="PANTHER" id="PTHR35530">
    <property type="entry name" value="TAUTOMERASE-RELATED"/>
    <property type="match status" value="1"/>
</dbReference>
<evidence type="ECO:0000256" key="2">
    <source>
        <dbReference type="ARBA" id="ARBA00023235"/>
    </source>
</evidence>
<dbReference type="OrthoDB" id="8527422at2"/>
<dbReference type="Pfam" id="PF01361">
    <property type="entry name" value="Tautomerase"/>
    <property type="match status" value="1"/>
</dbReference>
<keyword evidence="5" id="KW-1185">Reference proteome</keyword>
<keyword evidence="2" id="KW-0413">Isomerase</keyword>
<dbReference type="AlphaFoldDB" id="A0A4Z0BD80"/>
<reference evidence="4 5" key="1">
    <citation type="submission" date="2019-03" db="EMBL/GenBank/DDBJ databases">
        <title>Ramlibacter rhizophilus CCTCC AB2015357, whole genome shotgun sequence.</title>
        <authorList>
            <person name="Zhang X."/>
            <person name="Feng G."/>
            <person name="Zhu H."/>
        </authorList>
    </citation>
    <scope>NUCLEOTIDE SEQUENCE [LARGE SCALE GENOMIC DNA]</scope>
    <source>
        <strain evidence="4 5">CCTCC AB2015357</strain>
    </source>
</reference>
<gene>
    <name evidence="4" type="ORF">EZ242_17195</name>
</gene>
<dbReference type="GO" id="GO:0016853">
    <property type="term" value="F:isomerase activity"/>
    <property type="evidence" value="ECO:0007669"/>
    <property type="project" value="UniProtKB-KW"/>
</dbReference>
<evidence type="ECO:0000256" key="1">
    <source>
        <dbReference type="ARBA" id="ARBA00006723"/>
    </source>
</evidence>
<comment type="caution">
    <text evidence="4">The sequence shown here is derived from an EMBL/GenBank/DDBJ whole genome shotgun (WGS) entry which is preliminary data.</text>
</comment>
<accession>A0A4Z0BD80</accession>
<dbReference type="Proteomes" id="UP000297564">
    <property type="component" value="Unassembled WGS sequence"/>
</dbReference>
<organism evidence="4 5">
    <name type="scientific">Ramlibacter rhizophilus</name>
    <dbReference type="NCBI Taxonomy" id="1781167"/>
    <lineage>
        <taxon>Bacteria</taxon>
        <taxon>Pseudomonadati</taxon>
        <taxon>Pseudomonadota</taxon>
        <taxon>Betaproteobacteria</taxon>
        <taxon>Burkholderiales</taxon>
        <taxon>Comamonadaceae</taxon>
        <taxon>Ramlibacter</taxon>
    </lineage>
</organism>
<sequence>MPIVKVEMLAGRDAETKQRIATEITETLARHAGSDPAHVYVMFNDVAHADWAVGGRFFTPPPPPVLAD</sequence>